<dbReference type="PANTHER" id="PTHR30203">
    <property type="entry name" value="OUTER MEMBRANE CATION EFFLUX PROTEIN"/>
    <property type="match status" value="1"/>
</dbReference>
<protein>
    <submittedName>
        <fullName evidence="2">TolC family protein</fullName>
    </submittedName>
</protein>
<dbReference type="Gene3D" id="1.20.1600.10">
    <property type="entry name" value="Outer membrane efflux proteins (OEP)"/>
    <property type="match status" value="1"/>
</dbReference>
<dbReference type="InterPro" id="IPR010131">
    <property type="entry name" value="MdtP/NodT-like"/>
</dbReference>
<gene>
    <name evidence="2" type="ORF">RT717_23900</name>
</gene>
<comment type="similarity">
    <text evidence="1">Belongs to the outer membrane factor (OMF) (TC 1.B.17) family.</text>
</comment>
<dbReference type="EMBL" id="CP136051">
    <property type="protein sequence ID" value="WOK06124.1"/>
    <property type="molecule type" value="Genomic_DNA"/>
</dbReference>
<reference evidence="2 3" key="1">
    <citation type="journal article" date="2023" name="Microbiol. Resour. Announc.">
        <title>Complete Genome Sequence of Imperialibacter roseus strain P4T.</title>
        <authorList>
            <person name="Tizabi D.R."/>
            <person name="Bachvaroff T."/>
            <person name="Hill R.T."/>
        </authorList>
    </citation>
    <scope>NUCLEOTIDE SEQUENCE [LARGE SCALE GENOMIC DNA]</scope>
    <source>
        <strain evidence="2 3">P4T</strain>
    </source>
</reference>
<name>A0ABZ0IM71_9BACT</name>
<keyword evidence="3" id="KW-1185">Reference proteome</keyword>
<dbReference type="PANTHER" id="PTHR30203:SF23">
    <property type="entry name" value="OUTER MEMBRANE EFFLUX PROTEIN"/>
    <property type="match status" value="1"/>
</dbReference>
<dbReference type="Proteomes" id="UP001302349">
    <property type="component" value="Chromosome"/>
</dbReference>
<dbReference type="RefSeq" id="WP_317488861.1">
    <property type="nucleotide sequence ID" value="NZ_CP136051.1"/>
</dbReference>
<evidence type="ECO:0000313" key="3">
    <source>
        <dbReference type="Proteomes" id="UP001302349"/>
    </source>
</evidence>
<sequence>MRYHITGFLFLVTVFRAFGQGGYTLAEAESKFLNDNLLLLAEQYNVEAAGAWAIQAKLWDNPYFSAELNALNPQENRVLDVGKAGQKGFAIEQLIHLGGQKKNEVNLARSNVKLAELQFNDLLRNLKYQLRFSYFSIYYDMVSVAALDNQISNVDSLLAAYEVQVNKGNIALKDMVRLRSLYLGLKNDRTMLAYDIIEQQSILRLLLDSGTDVVPNPTTAELQIYEQRPALGVDVLAEAASANRPDFLYASQHVESNQWNVKWQKSLAIPDLTLGASYDQRGGAFQNQVNLTLGLPLPLWNRNQGHIKLAEAELAQSQKLYELQSSKLQNEIITALQKYEEASANYQYISSPNSDFNNFDRVYAGVLANFQKRNISLIEFTDFMESYQQSIIQSNNIRKDFAGACERINYTTSTPVF</sequence>
<dbReference type="SUPFAM" id="SSF56954">
    <property type="entry name" value="Outer membrane efflux proteins (OEP)"/>
    <property type="match status" value="1"/>
</dbReference>
<proteinExistence type="inferred from homology"/>
<accession>A0ABZ0IM71</accession>
<organism evidence="2 3">
    <name type="scientific">Imperialibacter roseus</name>
    <dbReference type="NCBI Taxonomy" id="1324217"/>
    <lineage>
        <taxon>Bacteria</taxon>
        <taxon>Pseudomonadati</taxon>
        <taxon>Bacteroidota</taxon>
        <taxon>Cytophagia</taxon>
        <taxon>Cytophagales</taxon>
        <taxon>Flammeovirgaceae</taxon>
        <taxon>Imperialibacter</taxon>
    </lineage>
</organism>
<evidence type="ECO:0000313" key="2">
    <source>
        <dbReference type="EMBL" id="WOK06124.1"/>
    </source>
</evidence>
<dbReference type="InterPro" id="IPR003423">
    <property type="entry name" value="OMP_efflux"/>
</dbReference>
<dbReference type="Pfam" id="PF02321">
    <property type="entry name" value="OEP"/>
    <property type="match status" value="1"/>
</dbReference>
<evidence type="ECO:0000256" key="1">
    <source>
        <dbReference type="ARBA" id="ARBA00007613"/>
    </source>
</evidence>